<feature type="active site" description="Proton acceptor" evidence="6">
    <location>
        <position position="259"/>
    </location>
</feature>
<dbReference type="PROSITE" id="PS51349">
    <property type="entry name" value="FMN_HYDROXY_ACID_DH_2"/>
    <property type="match status" value="1"/>
</dbReference>
<organism evidence="9 10">
    <name type="scientific">Nocardia colli</name>
    <dbReference type="NCBI Taxonomy" id="2545717"/>
    <lineage>
        <taxon>Bacteria</taxon>
        <taxon>Bacillati</taxon>
        <taxon>Actinomycetota</taxon>
        <taxon>Actinomycetes</taxon>
        <taxon>Mycobacteriales</taxon>
        <taxon>Nocardiaceae</taxon>
        <taxon>Nocardia</taxon>
    </lineage>
</organism>
<dbReference type="GO" id="GO:0016614">
    <property type="term" value="F:oxidoreductase activity, acting on CH-OH group of donors"/>
    <property type="evidence" value="ECO:0007669"/>
    <property type="project" value="UniProtKB-ARBA"/>
</dbReference>
<gene>
    <name evidence="9" type="ORF">F3087_37290</name>
</gene>
<dbReference type="SUPFAM" id="SSF51395">
    <property type="entry name" value="FMN-linked oxidoreductases"/>
    <property type="match status" value="1"/>
</dbReference>
<feature type="binding site" evidence="7">
    <location>
        <position position="262"/>
    </location>
    <ligand>
        <name>glyoxylate</name>
        <dbReference type="ChEBI" id="CHEBI:36655"/>
    </ligand>
</feature>
<accession>A0A5N0E4L5</accession>
<dbReference type="PIRSF" id="PIRSF000138">
    <property type="entry name" value="Al-hdrx_acd_dh"/>
    <property type="match status" value="1"/>
</dbReference>
<dbReference type="Gene3D" id="3.20.20.70">
    <property type="entry name" value="Aldolase class I"/>
    <property type="match status" value="1"/>
</dbReference>
<comment type="cofactor">
    <cofactor evidence="1">
        <name>FMN</name>
        <dbReference type="ChEBI" id="CHEBI:58210"/>
    </cofactor>
</comment>
<feature type="binding site" evidence="7">
    <location>
        <begin position="290"/>
        <end position="294"/>
    </location>
    <ligand>
        <name>FMN</name>
        <dbReference type="ChEBI" id="CHEBI:58210"/>
    </ligand>
</feature>
<keyword evidence="3 7" id="KW-0288">FMN</keyword>
<dbReference type="InterPro" id="IPR012133">
    <property type="entry name" value="Alpha-hydoxy_acid_DH_FMN"/>
</dbReference>
<dbReference type="EMBL" id="VXLC01000025">
    <property type="protein sequence ID" value="KAA8883906.1"/>
    <property type="molecule type" value="Genomic_DNA"/>
</dbReference>
<evidence type="ECO:0000313" key="9">
    <source>
        <dbReference type="EMBL" id="KAA8883906.1"/>
    </source>
</evidence>
<keyword evidence="4" id="KW-0560">Oxidoreductase</keyword>
<dbReference type="Proteomes" id="UP000323876">
    <property type="component" value="Unassembled WGS sequence"/>
</dbReference>
<dbReference type="CDD" id="cd02809">
    <property type="entry name" value="alpha_hydroxyacid_oxid_FMN"/>
    <property type="match status" value="1"/>
</dbReference>
<feature type="binding site" evidence="7">
    <location>
        <begin position="81"/>
        <end position="83"/>
    </location>
    <ligand>
        <name>FMN</name>
        <dbReference type="ChEBI" id="CHEBI:58210"/>
    </ligand>
</feature>
<comment type="caution">
    <text evidence="9">The sequence shown here is derived from an EMBL/GenBank/DDBJ whole genome shotgun (WGS) entry which is preliminary data.</text>
</comment>
<feature type="binding site" evidence="7">
    <location>
        <position position="158"/>
    </location>
    <ligand>
        <name>FMN</name>
        <dbReference type="ChEBI" id="CHEBI:58210"/>
    </ligand>
</feature>
<feature type="binding site" evidence="7">
    <location>
        <position position="257"/>
    </location>
    <ligand>
        <name>FMN</name>
        <dbReference type="ChEBI" id="CHEBI:58210"/>
    </ligand>
</feature>
<dbReference type="PANTHER" id="PTHR10578:SF107">
    <property type="entry name" value="2-HYDROXYACID OXIDASE 1"/>
    <property type="match status" value="1"/>
</dbReference>
<feature type="binding site" evidence="7">
    <location>
        <begin position="313"/>
        <end position="314"/>
    </location>
    <ligand>
        <name>FMN</name>
        <dbReference type="ChEBI" id="CHEBI:58210"/>
    </ligand>
</feature>
<dbReference type="AlphaFoldDB" id="A0A5N0E4L5"/>
<feature type="domain" description="FMN hydroxy acid dehydrogenase" evidence="8">
    <location>
        <begin position="2"/>
        <end position="364"/>
    </location>
</feature>
<dbReference type="InterPro" id="IPR000262">
    <property type="entry name" value="FMN-dep_DH"/>
</dbReference>
<dbReference type="Pfam" id="PF01070">
    <property type="entry name" value="FMN_dh"/>
    <property type="match status" value="1"/>
</dbReference>
<evidence type="ECO:0000259" key="8">
    <source>
        <dbReference type="PROSITE" id="PS51349"/>
    </source>
</evidence>
<evidence type="ECO:0000256" key="7">
    <source>
        <dbReference type="PIRSR" id="PIRSR000138-2"/>
    </source>
</evidence>
<feature type="binding site" evidence="7">
    <location>
        <position position="130"/>
    </location>
    <ligand>
        <name>FMN</name>
        <dbReference type="ChEBI" id="CHEBI:58210"/>
    </ligand>
</feature>
<proteinExistence type="inferred from homology"/>
<protein>
    <submittedName>
        <fullName evidence="9">Alpha-hydroxy-acid oxidizing protein</fullName>
    </submittedName>
</protein>
<evidence type="ECO:0000313" key="10">
    <source>
        <dbReference type="Proteomes" id="UP000323876"/>
    </source>
</evidence>
<dbReference type="InterPro" id="IPR013785">
    <property type="entry name" value="Aldolase_TIM"/>
</dbReference>
<keyword evidence="2 7" id="KW-0285">Flavoprotein</keyword>
<evidence type="ECO:0000256" key="3">
    <source>
        <dbReference type="ARBA" id="ARBA00022643"/>
    </source>
</evidence>
<reference evidence="9 10" key="1">
    <citation type="submission" date="2019-09" db="EMBL/GenBank/DDBJ databases">
        <authorList>
            <person name="Wang X."/>
        </authorList>
    </citation>
    <scope>NUCLEOTIDE SEQUENCE [LARGE SCALE GENOMIC DNA]</scope>
    <source>
        <strain evidence="9 10">CICC 11023</strain>
    </source>
</reference>
<feature type="binding site" evidence="7">
    <location>
        <position position="167"/>
    </location>
    <ligand>
        <name>glyoxylate</name>
        <dbReference type="ChEBI" id="CHEBI:36655"/>
    </ligand>
</feature>
<feature type="binding site" evidence="7">
    <location>
        <position position="132"/>
    </location>
    <ligand>
        <name>glyoxylate</name>
        <dbReference type="ChEBI" id="CHEBI:36655"/>
    </ligand>
</feature>
<feature type="binding site" evidence="7">
    <location>
        <position position="259"/>
    </location>
    <ligand>
        <name>glyoxylate</name>
        <dbReference type="ChEBI" id="CHEBI:36655"/>
    </ligand>
</feature>
<dbReference type="GO" id="GO:0010181">
    <property type="term" value="F:FMN binding"/>
    <property type="evidence" value="ECO:0007669"/>
    <property type="project" value="InterPro"/>
</dbReference>
<evidence type="ECO:0000256" key="4">
    <source>
        <dbReference type="ARBA" id="ARBA00023002"/>
    </source>
</evidence>
<evidence type="ECO:0000256" key="1">
    <source>
        <dbReference type="ARBA" id="ARBA00001917"/>
    </source>
</evidence>
<evidence type="ECO:0000256" key="5">
    <source>
        <dbReference type="ARBA" id="ARBA00024042"/>
    </source>
</evidence>
<dbReference type="FunFam" id="3.20.20.70:FF:000029">
    <property type="entry name" value="L-lactate dehydrogenase"/>
    <property type="match status" value="1"/>
</dbReference>
<dbReference type="OrthoDB" id="9770452at2"/>
<dbReference type="InterPro" id="IPR037396">
    <property type="entry name" value="FMN_HAD"/>
</dbReference>
<sequence>MTDVTSAHSIAGLRRLAEQQLPTPVWDFIDGGSGDEVTVAANRTAFDAVQLVPRVLVDVTQPDCRTTLFGRESAMPVAVAPMAYQRLLHPDGELAAARAAATAGIPFTATMLSTVAVEQIAETGVDTWFQLYWLRDRGLMLDLLHRAEYAGCSGLILTVDVPEMGRRLRDIRNGFALPDGIRAVQLPEATTRLAHAGSADNSAVAAHTSELFDPGLNWAGLEWLRSNTKLPIMLKGVLDPRDAALAVQHGVESIVVSNHGGRQLDGAIPSIDALPDICAAVGDRCNVLLDSGIRSGTDVLRALAIGARAVLLGRPVLWGLGVAGEIGVSATLSMLRAELHTAMRLTGCPDLAAAAALRHANPRKGVLSR</sequence>
<evidence type="ECO:0000256" key="2">
    <source>
        <dbReference type="ARBA" id="ARBA00022630"/>
    </source>
</evidence>
<keyword evidence="10" id="KW-1185">Reference proteome</keyword>
<name>A0A5N0E4L5_9NOCA</name>
<dbReference type="InterPro" id="IPR008259">
    <property type="entry name" value="FMN_hydac_DH_AS"/>
</dbReference>
<comment type="similarity">
    <text evidence="5">Belongs to the FMN-dependent alpha-hydroxy acid dehydrogenase family.</text>
</comment>
<evidence type="ECO:0000256" key="6">
    <source>
        <dbReference type="PIRSR" id="PIRSR000138-1"/>
    </source>
</evidence>
<dbReference type="RefSeq" id="WP_150406834.1">
    <property type="nucleotide sequence ID" value="NZ_VXLC01000025.1"/>
</dbReference>
<dbReference type="PANTHER" id="PTHR10578">
    <property type="entry name" value="S -2-HYDROXY-ACID OXIDASE-RELATED"/>
    <property type="match status" value="1"/>
</dbReference>
<feature type="binding site" evidence="7">
    <location>
        <position position="235"/>
    </location>
    <ligand>
        <name>FMN</name>
        <dbReference type="ChEBI" id="CHEBI:58210"/>
    </ligand>
</feature>
<dbReference type="PROSITE" id="PS00557">
    <property type="entry name" value="FMN_HYDROXY_ACID_DH_1"/>
    <property type="match status" value="1"/>
</dbReference>